<reference evidence="3" key="3">
    <citation type="submission" date="2020-12" db="UniProtKB">
        <authorList>
            <consortium name="EnsemblPlants"/>
        </authorList>
    </citation>
    <scope>IDENTIFICATION</scope>
</reference>
<dbReference type="EnsemblPlants" id="Pp3c23_9480V3.1">
    <property type="protein sequence ID" value="PAC:32951268.CDS.1"/>
    <property type="gene ID" value="Pp3c23_9480"/>
</dbReference>
<dbReference type="PaxDb" id="3218-PP1S10_92V6.1"/>
<keyword evidence="4" id="KW-1185">Reference proteome</keyword>
<dbReference type="Gramene" id="Pp3c23_9480V3.1">
    <property type="protein sequence ID" value="PAC:32951268.CDS.1"/>
    <property type="gene ID" value="Pp3c23_9480"/>
</dbReference>
<dbReference type="PANTHER" id="PTHR35477:SF1">
    <property type="entry name" value="OS06G0728500 PROTEIN"/>
    <property type="match status" value="1"/>
</dbReference>
<dbReference type="HOGENOM" id="CLU_415270_0_0_1"/>
<dbReference type="Gramene" id="Pp3c23_9480V3.2">
    <property type="protein sequence ID" value="PAC:32951269.CDS.1"/>
    <property type="gene ID" value="Pp3c23_9480"/>
</dbReference>
<feature type="region of interest" description="Disordered" evidence="1">
    <location>
        <begin position="287"/>
        <end position="327"/>
    </location>
</feature>
<name>A9RI44_PHYPA</name>
<evidence type="ECO:0000256" key="1">
    <source>
        <dbReference type="SAM" id="MobiDB-lite"/>
    </source>
</evidence>
<dbReference type="EMBL" id="ABEU02000023">
    <property type="protein sequence ID" value="PNR29138.1"/>
    <property type="molecule type" value="Genomic_DNA"/>
</dbReference>
<evidence type="ECO:0000313" key="4">
    <source>
        <dbReference type="Proteomes" id="UP000006727"/>
    </source>
</evidence>
<proteinExistence type="predicted"/>
<feature type="compositionally biased region" description="Polar residues" evidence="1">
    <location>
        <begin position="255"/>
        <end position="265"/>
    </location>
</feature>
<dbReference type="AlphaFoldDB" id="A9RI44"/>
<organism evidence="2">
    <name type="scientific">Physcomitrium patens</name>
    <name type="common">Spreading-leaved earth moss</name>
    <name type="synonym">Physcomitrella patens</name>
    <dbReference type="NCBI Taxonomy" id="3218"/>
    <lineage>
        <taxon>Eukaryota</taxon>
        <taxon>Viridiplantae</taxon>
        <taxon>Streptophyta</taxon>
        <taxon>Embryophyta</taxon>
        <taxon>Bryophyta</taxon>
        <taxon>Bryophytina</taxon>
        <taxon>Bryopsida</taxon>
        <taxon>Funariidae</taxon>
        <taxon>Funariales</taxon>
        <taxon>Funariaceae</taxon>
        <taxon>Physcomitrium</taxon>
    </lineage>
</organism>
<dbReference type="Proteomes" id="UP000006727">
    <property type="component" value="Chromosome 23"/>
</dbReference>
<feature type="compositionally biased region" description="Polar residues" evidence="1">
    <location>
        <begin position="236"/>
        <end position="245"/>
    </location>
</feature>
<gene>
    <name evidence="3" type="primary">LOC112276093</name>
    <name evidence="2" type="ORF">PHYPA_027830</name>
</gene>
<dbReference type="eggNOG" id="ENOG502QW6H">
    <property type="taxonomic scope" value="Eukaryota"/>
</dbReference>
<dbReference type="EnsemblPlants" id="Pp3c23_9480V3.2">
    <property type="protein sequence ID" value="PAC:32951269.CDS.1"/>
    <property type="gene ID" value="Pp3c23_9480"/>
</dbReference>
<feature type="region of interest" description="Disordered" evidence="1">
    <location>
        <begin position="21"/>
        <end position="41"/>
    </location>
</feature>
<reference evidence="2 4" key="2">
    <citation type="journal article" date="2018" name="Plant J.">
        <title>The Physcomitrella patens chromosome-scale assembly reveals moss genome structure and evolution.</title>
        <authorList>
            <person name="Lang D."/>
            <person name="Ullrich K.K."/>
            <person name="Murat F."/>
            <person name="Fuchs J."/>
            <person name="Jenkins J."/>
            <person name="Haas F.B."/>
            <person name="Piednoel M."/>
            <person name="Gundlach H."/>
            <person name="Van Bel M."/>
            <person name="Meyberg R."/>
            <person name="Vives C."/>
            <person name="Morata J."/>
            <person name="Symeonidi A."/>
            <person name="Hiss M."/>
            <person name="Muchero W."/>
            <person name="Kamisugi Y."/>
            <person name="Saleh O."/>
            <person name="Blanc G."/>
            <person name="Decker E.L."/>
            <person name="van Gessel N."/>
            <person name="Grimwood J."/>
            <person name="Hayes R.D."/>
            <person name="Graham S.W."/>
            <person name="Gunter L.E."/>
            <person name="McDaniel S.F."/>
            <person name="Hoernstein S.N.W."/>
            <person name="Larsson A."/>
            <person name="Li F.W."/>
            <person name="Perroud P.F."/>
            <person name="Phillips J."/>
            <person name="Ranjan P."/>
            <person name="Rokshar D.S."/>
            <person name="Rothfels C.J."/>
            <person name="Schneider L."/>
            <person name="Shu S."/>
            <person name="Stevenson D.W."/>
            <person name="Thummler F."/>
            <person name="Tillich M."/>
            <person name="Villarreal Aguilar J.C."/>
            <person name="Widiez T."/>
            <person name="Wong G.K."/>
            <person name="Wymore A."/>
            <person name="Zhang Y."/>
            <person name="Zimmer A.D."/>
            <person name="Quatrano R.S."/>
            <person name="Mayer K.F.X."/>
            <person name="Goodstein D."/>
            <person name="Casacuberta J.M."/>
            <person name="Vandepoele K."/>
            <person name="Reski R."/>
            <person name="Cuming A.C."/>
            <person name="Tuskan G.A."/>
            <person name="Maumus F."/>
            <person name="Salse J."/>
            <person name="Schmutz J."/>
            <person name="Rensing S.A."/>
        </authorList>
    </citation>
    <scope>NUCLEOTIDE SEQUENCE [LARGE SCALE GENOMIC DNA]</scope>
    <source>
        <strain evidence="3 4">cv. Gransden 2004</strain>
    </source>
</reference>
<dbReference type="RefSeq" id="XP_024362866.1">
    <property type="nucleotide sequence ID" value="XM_024507098.2"/>
</dbReference>
<feature type="compositionally biased region" description="Low complexity" evidence="1">
    <location>
        <begin position="289"/>
        <end position="303"/>
    </location>
</feature>
<dbReference type="STRING" id="3218.A9RI44"/>
<evidence type="ECO:0000313" key="3">
    <source>
        <dbReference type="EnsemblPlants" id="PAC:32951268.CDS.1"/>
    </source>
</evidence>
<protein>
    <submittedName>
        <fullName evidence="2 3">Uncharacterized protein</fullName>
    </submittedName>
</protein>
<dbReference type="PANTHER" id="PTHR35477">
    <property type="entry name" value="OS06G0728500 PROTEIN"/>
    <property type="match status" value="1"/>
</dbReference>
<sequence length="661" mass="69636">MLMEGGSLPPRKRLLAGLKQNGWLSTSPPPAVSSSGAAEDAVGLGNHAEERAEVSASVGLNGLSQVLKKPRVVRYADGSRFGRQVMGPDAAGEEMAGRLGASRKMPSLGLVKLEGGSPQEAAVAARNAAAAAAKVAAAAKANAAAKVSAAVKAGAAAKAALEAVAYACRAEAACGAELQRKMIAEKGSGGGNRRMRLEINMRSKPHRDRSWKGEGYGGRRLVDDVQLARQLHRVVNNSPRVSRSTAPLRRKVSMEPQTPLSGVSSSITEAIKSRALTCGVVGAEDTQLHGKGQNQNGHGQQQEQHAHVHVQFRQQQTRPRSITHRESRRIDNRTSRHEVKMTKEGKSGVDVGMNGGEVEEMQLEGLEVLGDAGMNALDDFMRHQRMVEHGGEEVSGNVKTEAIGGVMEFDGGGVADEASMFSDALVKADGAGVEGRVGGVGVNDERRDYLQKTLEAAVLTDTAVPFNEGGHVEVSEIETVRAEAGGAVIRQDMEHGQPQEVVGSSGLGGMGIEAGWEGEAQVQRDVYERMASEPTLVIGGVCAVQKRLTAAREERVAVDDVEMGDIGEEITVGPSSTSEVRSEALSVVQDWCSSGPRGLAEVGLEESDLGGWVELRERVGTRTGVSSTCCLESGSSTMEPEEEKCAHDENALVAVPQASFG</sequence>
<dbReference type="GeneID" id="112276093"/>
<accession>A9RI44</accession>
<evidence type="ECO:0000313" key="2">
    <source>
        <dbReference type="EMBL" id="PNR29138.1"/>
    </source>
</evidence>
<feature type="region of interest" description="Disordered" evidence="1">
    <location>
        <begin position="236"/>
        <end position="265"/>
    </location>
</feature>
<reference evidence="2 4" key="1">
    <citation type="journal article" date="2008" name="Science">
        <title>The Physcomitrella genome reveals evolutionary insights into the conquest of land by plants.</title>
        <authorList>
            <person name="Rensing S."/>
            <person name="Lang D."/>
            <person name="Zimmer A."/>
            <person name="Terry A."/>
            <person name="Salamov A."/>
            <person name="Shapiro H."/>
            <person name="Nishiyama T."/>
            <person name="Perroud P.-F."/>
            <person name="Lindquist E."/>
            <person name="Kamisugi Y."/>
            <person name="Tanahashi T."/>
            <person name="Sakakibara K."/>
            <person name="Fujita T."/>
            <person name="Oishi K."/>
            <person name="Shin-I T."/>
            <person name="Kuroki Y."/>
            <person name="Toyoda A."/>
            <person name="Suzuki Y."/>
            <person name="Hashimoto A."/>
            <person name="Yamaguchi K."/>
            <person name="Sugano A."/>
            <person name="Kohara Y."/>
            <person name="Fujiyama A."/>
            <person name="Anterola A."/>
            <person name="Aoki S."/>
            <person name="Ashton N."/>
            <person name="Barbazuk W.B."/>
            <person name="Barker E."/>
            <person name="Bennetzen J."/>
            <person name="Bezanilla M."/>
            <person name="Blankenship R."/>
            <person name="Cho S.H."/>
            <person name="Dutcher S."/>
            <person name="Estelle M."/>
            <person name="Fawcett J.A."/>
            <person name="Gundlach H."/>
            <person name="Hanada K."/>
            <person name="Heyl A."/>
            <person name="Hicks K.A."/>
            <person name="Hugh J."/>
            <person name="Lohr M."/>
            <person name="Mayer K."/>
            <person name="Melkozernov A."/>
            <person name="Murata T."/>
            <person name="Nelson D."/>
            <person name="Pils B."/>
            <person name="Prigge M."/>
            <person name="Reiss B."/>
            <person name="Renner T."/>
            <person name="Rombauts S."/>
            <person name="Rushton P."/>
            <person name="Sanderfoot A."/>
            <person name="Schween G."/>
            <person name="Shiu S.-H."/>
            <person name="Stueber K."/>
            <person name="Theodoulou F.L."/>
            <person name="Tu H."/>
            <person name="Van de Peer Y."/>
            <person name="Verrier P.J."/>
            <person name="Waters E."/>
            <person name="Wood A."/>
            <person name="Yang L."/>
            <person name="Cove D."/>
            <person name="Cuming A."/>
            <person name="Hasebe M."/>
            <person name="Lucas S."/>
            <person name="Mishler D.B."/>
            <person name="Reski R."/>
            <person name="Grigoriev I."/>
            <person name="Quatrano R.S."/>
            <person name="Boore J.L."/>
        </authorList>
    </citation>
    <scope>NUCLEOTIDE SEQUENCE [LARGE SCALE GENOMIC DNA]</scope>
    <source>
        <strain evidence="3 4">cv. Gransden 2004</strain>
    </source>
</reference>